<dbReference type="RefSeq" id="WP_010193173.1">
    <property type="nucleotide sequence ID" value="NZ_CP020880.1"/>
</dbReference>
<dbReference type="NCBIfam" id="NF038387">
    <property type="entry name" value="CBS_CbpA"/>
    <property type="match status" value="1"/>
</dbReference>
<dbReference type="EMBL" id="CP020880">
    <property type="protein sequence ID" value="ART75940.1"/>
    <property type="molecule type" value="Genomic_DNA"/>
</dbReference>
<organism evidence="4 6">
    <name type="scientific">Sutcliffiella horikoshii</name>
    <dbReference type="NCBI Taxonomy" id="79883"/>
    <lineage>
        <taxon>Bacteria</taxon>
        <taxon>Bacillati</taxon>
        <taxon>Bacillota</taxon>
        <taxon>Bacilli</taxon>
        <taxon>Bacillales</taxon>
        <taxon>Bacillaceae</taxon>
        <taxon>Sutcliffiella</taxon>
    </lineage>
</organism>
<sequence length="212" mass="24365">MKVRYNFVPKHDVEFCEPTYTVKQAYEKIKDTGYRCIPILSNDGNTFLGLVYKVHLLDYLYEQKGSPDDSIEVLVKNQDAYIYEEDSFFKAFFTIKRLPFIAVLNEENEFLGILTHANVMDVLADSFGMKTGGYTLTIATIEHKGAIKDLVSMLKDVNIDGMLTLDNGEKYLRRIIVNLPAELPEEKLNKLVKKLGEKEFRVTHVDQIDVQK</sequence>
<keyword evidence="5" id="KW-1185">Reference proteome</keyword>
<dbReference type="AlphaFoldDB" id="A0A1Y0CKW0"/>
<evidence type="ECO:0000259" key="2">
    <source>
        <dbReference type="PROSITE" id="PS51371"/>
    </source>
</evidence>
<dbReference type="InterPro" id="IPR017036">
    <property type="entry name" value="Lmo0553-like"/>
</dbReference>
<name>A0A1Y0CKW0_9BACI</name>
<reference evidence="4 6" key="2">
    <citation type="submission" date="2019-08" db="EMBL/GenBank/DDBJ databases">
        <title>Bacillus genomes from the desert of Cuatro Cienegas, Coahuila.</title>
        <authorList>
            <person name="Olmedo-Alvarez G."/>
        </authorList>
    </citation>
    <scope>NUCLEOTIDE SEQUENCE [LARGE SCALE GENOMIC DNA]</scope>
    <source>
        <strain evidence="4 6">CH98b_3T</strain>
    </source>
</reference>
<dbReference type="GeneID" id="96738332"/>
<evidence type="ECO:0000256" key="1">
    <source>
        <dbReference type="PROSITE-ProRule" id="PRU00703"/>
    </source>
</evidence>
<dbReference type="Proteomes" id="UP000324517">
    <property type="component" value="Unassembled WGS sequence"/>
</dbReference>
<dbReference type="OrthoDB" id="1706107at2"/>
<accession>A0A1Y0CKW0</accession>
<dbReference type="PROSITE" id="PS51371">
    <property type="entry name" value="CBS"/>
    <property type="match status" value="1"/>
</dbReference>
<keyword evidence="1" id="KW-0129">CBS domain</keyword>
<dbReference type="Pfam" id="PF00571">
    <property type="entry name" value="CBS"/>
    <property type="match status" value="2"/>
</dbReference>
<protein>
    <submittedName>
        <fullName evidence="4">CBS domain-containing protein</fullName>
    </submittedName>
</protein>
<evidence type="ECO:0000313" key="5">
    <source>
        <dbReference type="Proteomes" id="UP000195573"/>
    </source>
</evidence>
<dbReference type="SUPFAM" id="SSF54631">
    <property type="entry name" value="CBS-domain pair"/>
    <property type="match status" value="1"/>
</dbReference>
<dbReference type="InterPro" id="IPR046342">
    <property type="entry name" value="CBS_dom_sf"/>
</dbReference>
<dbReference type="EMBL" id="VTET01000002">
    <property type="protein sequence ID" value="TYS73563.1"/>
    <property type="molecule type" value="Genomic_DNA"/>
</dbReference>
<feature type="domain" description="CBS" evidence="2">
    <location>
        <begin position="7"/>
        <end position="70"/>
    </location>
</feature>
<dbReference type="KEGG" id="bhk:B4U37_07815"/>
<gene>
    <name evidence="3" type="ORF">B4U37_07815</name>
    <name evidence="4" type="ORF">FZC75_04320</name>
</gene>
<dbReference type="Gene3D" id="3.10.580.10">
    <property type="entry name" value="CBS-domain"/>
    <property type="match status" value="1"/>
</dbReference>
<evidence type="ECO:0000313" key="3">
    <source>
        <dbReference type="EMBL" id="ART75940.1"/>
    </source>
</evidence>
<evidence type="ECO:0000313" key="4">
    <source>
        <dbReference type="EMBL" id="TYS73563.1"/>
    </source>
</evidence>
<dbReference type="CDD" id="cd02205">
    <property type="entry name" value="CBS_pair_SF"/>
    <property type="match status" value="1"/>
</dbReference>
<dbReference type="Proteomes" id="UP000195573">
    <property type="component" value="Chromosome"/>
</dbReference>
<evidence type="ECO:0000313" key="6">
    <source>
        <dbReference type="Proteomes" id="UP000324517"/>
    </source>
</evidence>
<dbReference type="PIRSF" id="PIRSF035040">
    <property type="entry name" value="UCP035040_CBS_Lmo0553"/>
    <property type="match status" value="1"/>
</dbReference>
<proteinExistence type="predicted"/>
<dbReference type="InterPro" id="IPR000644">
    <property type="entry name" value="CBS_dom"/>
</dbReference>
<reference evidence="3 5" key="1">
    <citation type="submission" date="2017-04" db="EMBL/GenBank/DDBJ databases">
        <title>Complete Genome Sequence of the Bacillus horikoshii 20a strain from Cuatro Cienegas, Coahuila, Mexico.</title>
        <authorList>
            <person name="Zarza E."/>
            <person name="Alcaraz L.D."/>
            <person name="Aguilar-Salinas B."/>
            <person name="Islas A."/>
            <person name="Olmedo-Alvarez G."/>
        </authorList>
    </citation>
    <scope>NUCLEOTIDE SEQUENCE [LARGE SCALE GENOMIC DNA]</scope>
    <source>
        <strain evidence="3 5">20a</strain>
    </source>
</reference>